<comment type="caution">
    <text evidence="1">The sequence shown here is derived from an EMBL/GenBank/DDBJ whole genome shotgun (WGS) entry which is preliminary data.</text>
</comment>
<dbReference type="RefSeq" id="XP_018700576.1">
    <property type="nucleotide sequence ID" value="XM_018852250.1"/>
</dbReference>
<evidence type="ECO:0000313" key="1">
    <source>
        <dbReference type="EMBL" id="OAA53708.1"/>
    </source>
</evidence>
<gene>
    <name evidence="1" type="ORF">ISF_08647</name>
</gene>
<dbReference type="GeneID" id="30024939"/>
<dbReference type="AlphaFoldDB" id="A0A162K5R9"/>
<dbReference type="Proteomes" id="UP000076744">
    <property type="component" value="Unassembled WGS sequence"/>
</dbReference>
<evidence type="ECO:0000313" key="2">
    <source>
        <dbReference type="Proteomes" id="UP000076744"/>
    </source>
</evidence>
<reference evidence="1 2" key="1">
    <citation type="journal article" date="2016" name="Genome Biol. Evol.">
        <title>Divergent and convergent evolution of fungal pathogenicity.</title>
        <authorList>
            <person name="Shang Y."/>
            <person name="Xiao G."/>
            <person name="Zheng P."/>
            <person name="Cen K."/>
            <person name="Zhan S."/>
            <person name="Wang C."/>
        </authorList>
    </citation>
    <scope>NUCLEOTIDE SEQUENCE [LARGE SCALE GENOMIC DNA]</scope>
    <source>
        <strain evidence="1 2">ARSEF 2679</strain>
    </source>
</reference>
<protein>
    <submittedName>
        <fullName evidence="1">Uncharacterized protein</fullName>
    </submittedName>
</protein>
<accession>A0A162K5R9</accession>
<sequence length="779" mass="86604">MLLGDIHSTLLVLIKLGGEIKLRLNALNQAAEDLQLLTTNLRLLLTVFENPANEAIIKAHVSEFVTILDILQSITMSCAKCAKALDIDSAKAKPANDSVEAFGRRIIRRIWILNRIPSLLAEIQHKAEHLHKVYSAVSVVILQDIRANQSPPSTGAEVSTASTVVERESKHMELHDSQFTTNFASIDLILGNLMTECKSLRKQLQENVIRPDSLSTQHYQTQNPEGLAFWRDRFQKSELGPSSLRYETLYVSWARFVHEIEISLVLNNIPTATFETATIDVVREGGHRFSIDLRGTRCLPTIRPLWLPALQTALDPLRKGYVKPQEYFHLLQDLSLSATLRRLVLDSCGYGVVVECERATSDLSLPASLESSLDHVGWIAAQIVAVPTPGELGVTTDREVMEASGEDLISCFNNTARDIYVHVRYLQTGQIEIKSLQRQIRGAGGISIGAAIAIRYELESGKHAWSSDTIITEFSTCKGGAYNITAGSGRNVIPFSTVPFVGSFDDMLHDEGETNGSTLPYYQYTLLGPSRAFWKVPGVGEKVQIEYDGLWYDSRVTEVDGDEIEFVDWDAAVSDAATPSVSGEQDGETEECDFGGLFSEEQLERLGRGTRRLWCPWKRDIARYDVRPYRCLHIGDSIEAPVMYPDYLLRYHRMEESQLYIPARIAEVHGDQYLVEFSPAICAHKWWPGRLPCGALVELLPGSPPGDAVENPYDANRVMMHADLVRPLSSGGGARPVLGAQSAQPAGWNSFQGVQLRNLEDLLEQSLWNDDKHGTSDTG</sequence>
<dbReference type="EMBL" id="AZHB01000033">
    <property type="protein sequence ID" value="OAA53708.1"/>
    <property type="molecule type" value="Genomic_DNA"/>
</dbReference>
<name>A0A162K5R9_CORFA</name>
<dbReference type="OrthoDB" id="5374688at2759"/>
<proteinExistence type="predicted"/>
<organism evidence="1 2">
    <name type="scientific">Cordyceps fumosorosea (strain ARSEF 2679)</name>
    <name type="common">Isaria fumosorosea</name>
    <dbReference type="NCBI Taxonomy" id="1081104"/>
    <lineage>
        <taxon>Eukaryota</taxon>
        <taxon>Fungi</taxon>
        <taxon>Dikarya</taxon>
        <taxon>Ascomycota</taxon>
        <taxon>Pezizomycotina</taxon>
        <taxon>Sordariomycetes</taxon>
        <taxon>Hypocreomycetidae</taxon>
        <taxon>Hypocreales</taxon>
        <taxon>Cordycipitaceae</taxon>
        <taxon>Cordyceps</taxon>
    </lineage>
</organism>
<keyword evidence="2" id="KW-1185">Reference proteome</keyword>